<comment type="caution">
    <text evidence="3">The sequence shown here is derived from an EMBL/GenBank/DDBJ whole genome shotgun (WGS) entry which is preliminary data.</text>
</comment>
<sequence length="237" mass="27646">MMNNTENELLKSHYWGPSAKVASVPCYFLNWYNFQTEQHNTGKSTMNCGVCKSSSYTDEDNDFYRIIIEIIQLTYPLIPDLHVVLFKCRWVDPVRGMKVHPRYHLIDVNFKKLYQNDEPFILAQQAVQVYFTQYPSLKRDKADWLDVTKVKAQRVVDESKWTEICAYQPDEVLPVPVVGTDNQMYDLRDPNGLQVMIDNQAAGTSRSQARQTDDDNEDDDEDSFKDDETNDDEYELT</sequence>
<dbReference type="PANTHER" id="PTHR48258:SF4">
    <property type="entry name" value="DUF4216 DOMAIN-CONTAINING PROTEIN"/>
    <property type="match status" value="1"/>
</dbReference>
<feature type="region of interest" description="Disordered" evidence="1">
    <location>
        <begin position="200"/>
        <end position="237"/>
    </location>
</feature>
<protein>
    <recommendedName>
        <fullName evidence="2">DUF4216 domain-containing protein</fullName>
    </recommendedName>
</protein>
<dbReference type="InterPro" id="IPR025312">
    <property type="entry name" value="DUF4216"/>
</dbReference>
<name>A0AAW2UIE2_9LAMI</name>
<dbReference type="PANTHER" id="PTHR48258">
    <property type="entry name" value="DUF4218 DOMAIN-CONTAINING PROTEIN-RELATED"/>
    <property type="match status" value="1"/>
</dbReference>
<evidence type="ECO:0000313" key="3">
    <source>
        <dbReference type="EMBL" id="KAL0417099.1"/>
    </source>
</evidence>
<evidence type="ECO:0000259" key="2">
    <source>
        <dbReference type="Pfam" id="PF13952"/>
    </source>
</evidence>
<dbReference type="AlphaFoldDB" id="A0AAW2UIE2"/>
<feature type="compositionally biased region" description="Acidic residues" evidence="1">
    <location>
        <begin position="214"/>
        <end position="237"/>
    </location>
</feature>
<accession>A0AAW2UIE2</accession>
<gene>
    <name evidence="3" type="ORF">Slati_3541800</name>
</gene>
<feature type="compositionally biased region" description="Polar residues" evidence="1">
    <location>
        <begin position="201"/>
        <end position="210"/>
    </location>
</feature>
<organism evidence="3">
    <name type="scientific">Sesamum latifolium</name>
    <dbReference type="NCBI Taxonomy" id="2727402"/>
    <lineage>
        <taxon>Eukaryota</taxon>
        <taxon>Viridiplantae</taxon>
        <taxon>Streptophyta</taxon>
        <taxon>Embryophyta</taxon>
        <taxon>Tracheophyta</taxon>
        <taxon>Spermatophyta</taxon>
        <taxon>Magnoliopsida</taxon>
        <taxon>eudicotyledons</taxon>
        <taxon>Gunneridae</taxon>
        <taxon>Pentapetalae</taxon>
        <taxon>asterids</taxon>
        <taxon>lamiids</taxon>
        <taxon>Lamiales</taxon>
        <taxon>Pedaliaceae</taxon>
        <taxon>Sesamum</taxon>
    </lineage>
</organism>
<dbReference type="EMBL" id="JACGWN010000012">
    <property type="protein sequence ID" value="KAL0417099.1"/>
    <property type="molecule type" value="Genomic_DNA"/>
</dbReference>
<evidence type="ECO:0000256" key="1">
    <source>
        <dbReference type="SAM" id="MobiDB-lite"/>
    </source>
</evidence>
<reference evidence="3" key="2">
    <citation type="journal article" date="2024" name="Plant">
        <title>Genomic evolution and insights into agronomic trait innovations of Sesamum species.</title>
        <authorList>
            <person name="Miao H."/>
            <person name="Wang L."/>
            <person name="Qu L."/>
            <person name="Liu H."/>
            <person name="Sun Y."/>
            <person name="Le M."/>
            <person name="Wang Q."/>
            <person name="Wei S."/>
            <person name="Zheng Y."/>
            <person name="Lin W."/>
            <person name="Duan Y."/>
            <person name="Cao H."/>
            <person name="Xiong S."/>
            <person name="Wang X."/>
            <person name="Wei L."/>
            <person name="Li C."/>
            <person name="Ma Q."/>
            <person name="Ju M."/>
            <person name="Zhao R."/>
            <person name="Li G."/>
            <person name="Mu C."/>
            <person name="Tian Q."/>
            <person name="Mei H."/>
            <person name="Zhang T."/>
            <person name="Gao T."/>
            <person name="Zhang H."/>
        </authorList>
    </citation>
    <scope>NUCLEOTIDE SEQUENCE</scope>
    <source>
        <strain evidence="3">KEN1</strain>
    </source>
</reference>
<proteinExistence type="predicted"/>
<dbReference type="Pfam" id="PF13952">
    <property type="entry name" value="DUF4216"/>
    <property type="match status" value="1"/>
</dbReference>
<feature type="domain" description="DUF4216" evidence="2">
    <location>
        <begin position="72"/>
        <end position="144"/>
    </location>
</feature>
<reference evidence="3" key="1">
    <citation type="submission" date="2020-06" db="EMBL/GenBank/DDBJ databases">
        <authorList>
            <person name="Li T."/>
            <person name="Hu X."/>
            <person name="Zhang T."/>
            <person name="Song X."/>
            <person name="Zhang H."/>
            <person name="Dai N."/>
            <person name="Sheng W."/>
            <person name="Hou X."/>
            <person name="Wei L."/>
        </authorList>
    </citation>
    <scope>NUCLEOTIDE SEQUENCE</scope>
    <source>
        <strain evidence="3">KEN1</strain>
        <tissue evidence="3">Leaf</tissue>
    </source>
</reference>